<evidence type="ECO:0000259" key="2">
    <source>
        <dbReference type="Pfam" id="PF00188"/>
    </source>
</evidence>
<dbReference type="EMBL" id="FNHS01000007">
    <property type="protein sequence ID" value="SDN31176.1"/>
    <property type="molecule type" value="Genomic_DNA"/>
</dbReference>
<accession>A0A1H0AEI2</accession>
<dbReference type="SUPFAM" id="SSF55797">
    <property type="entry name" value="PR-1-like"/>
    <property type="match status" value="1"/>
</dbReference>
<dbReference type="InterPro" id="IPR014044">
    <property type="entry name" value="CAP_dom"/>
</dbReference>
<dbReference type="Pfam" id="PF00188">
    <property type="entry name" value="CAP"/>
    <property type="match status" value="1"/>
</dbReference>
<dbReference type="PANTHER" id="PTHR31157">
    <property type="entry name" value="SCP DOMAIN-CONTAINING PROTEIN"/>
    <property type="match status" value="1"/>
</dbReference>
<evidence type="ECO:0000313" key="3">
    <source>
        <dbReference type="EMBL" id="SDN31176.1"/>
    </source>
</evidence>
<gene>
    <name evidence="3" type="ORF">SAMN05216360_107152</name>
</gene>
<sequence>MRRTLPRLLCLSALALLGACAAQAPTSSALPSIYLPLASDSAHIDVEAARDMISSYRRNRGAPPLAVDPELQRLAEAEAAAMALADRPSQAQTVKAAVQRLGYADVNANLSAGYHTLAEAFSGWRESKPHDATMLDPRATKMGIATAYAPGSKYKVYWALLTAQ</sequence>
<dbReference type="PANTHER" id="PTHR31157:SF1">
    <property type="entry name" value="SCP DOMAIN-CONTAINING PROTEIN"/>
    <property type="match status" value="1"/>
</dbReference>
<dbReference type="Gene3D" id="3.40.33.10">
    <property type="entry name" value="CAP"/>
    <property type="match status" value="1"/>
</dbReference>
<dbReference type="PROSITE" id="PS51257">
    <property type="entry name" value="PROKAR_LIPOPROTEIN"/>
    <property type="match status" value="1"/>
</dbReference>
<feature type="domain" description="SCP" evidence="2">
    <location>
        <begin position="51"/>
        <end position="158"/>
    </location>
</feature>
<organism evidence="3 4">
    <name type="scientific">Methylobacterium phyllostachyos</name>
    <dbReference type="NCBI Taxonomy" id="582672"/>
    <lineage>
        <taxon>Bacteria</taxon>
        <taxon>Pseudomonadati</taxon>
        <taxon>Pseudomonadota</taxon>
        <taxon>Alphaproteobacteria</taxon>
        <taxon>Hyphomicrobiales</taxon>
        <taxon>Methylobacteriaceae</taxon>
        <taxon>Methylobacterium</taxon>
    </lineage>
</organism>
<feature type="chain" id="PRO_5011558076" evidence="1">
    <location>
        <begin position="25"/>
        <end position="164"/>
    </location>
</feature>
<dbReference type="STRING" id="582672.SAMN05216360_107152"/>
<keyword evidence="4" id="KW-1185">Reference proteome</keyword>
<keyword evidence="1" id="KW-0732">Signal</keyword>
<reference evidence="4" key="1">
    <citation type="submission" date="2016-10" db="EMBL/GenBank/DDBJ databases">
        <authorList>
            <person name="Varghese N."/>
            <person name="Submissions S."/>
        </authorList>
    </citation>
    <scope>NUCLEOTIDE SEQUENCE [LARGE SCALE GENOMIC DNA]</scope>
    <source>
        <strain evidence="4">BL47</strain>
    </source>
</reference>
<feature type="signal peptide" evidence="1">
    <location>
        <begin position="1"/>
        <end position="24"/>
    </location>
</feature>
<dbReference type="AlphaFoldDB" id="A0A1H0AEI2"/>
<dbReference type="Proteomes" id="UP000198704">
    <property type="component" value="Unassembled WGS sequence"/>
</dbReference>
<evidence type="ECO:0000313" key="4">
    <source>
        <dbReference type="Proteomes" id="UP000198704"/>
    </source>
</evidence>
<name>A0A1H0AEI2_9HYPH</name>
<protein>
    <submittedName>
        <fullName evidence="3">Uncharacterized conserved protein YkwD, contains CAP (CSP/antigen 5/PR1) domain</fullName>
    </submittedName>
</protein>
<proteinExistence type="predicted"/>
<evidence type="ECO:0000256" key="1">
    <source>
        <dbReference type="SAM" id="SignalP"/>
    </source>
</evidence>
<dbReference type="InterPro" id="IPR035940">
    <property type="entry name" value="CAP_sf"/>
</dbReference>
<dbReference type="CDD" id="cd05379">
    <property type="entry name" value="CAP_bacterial"/>
    <property type="match status" value="1"/>
</dbReference>